<feature type="domain" description="Ribbon-helix-helix" evidence="1">
    <location>
        <begin position="6"/>
        <end position="67"/>
    </location>
</feature>
<dbReference type="EMBL" id="JAFMNX010000002">
    <property type="protein sequence ID" value="MBS9720883.1"/>
    <property type="molecule type" value="Genomic_DNA"/>
</dbReference>
<organism evidence="2 3">
    <name type="scientific">Tianweitania aestuarii</name>
    <dbReference type="NCBI Taxonomy" id="2814886"/>
    <lineage>
        <taxon>Bacteria</taxon>
        <taxon>Pseudomonadati</taxon>
        <taxon>Pseudomonadota</taxon>
        <taxon>Alphaproteobacteria</taxon>
        <taxon>Hyphomicrobiales</taxon>
        <taxon>Phyllobacteriaceae</taxon>
        <taxon>Tianweitania</taxon>
    </lineage>
</organism>
<evidence type="ECO:0000313" key="2">
    <source>
        <dbReference type="EMBL" id="MBS9720883.1"/>
    </source>
</evidence>
<dbReference type="Pfam" id="PF13467">
    <property type="entry name" value="RHH_4"/>
    <property type="match status" value="1"/>
</dbReference>
<dbReference type="RefSeq" id="WP_213984533.1">
    <property type="nucleotide sequence ID" value="NZ_JAFMNX010000002.1"/>
</dbReference>
<name>A0ABS5RV07_9HYPH</name>
<accession>A0ABS5RV07</accession>
<dbReference type="Proteomes" id="UP001297272">
    <property type="component" value="Unassembled WGS sequence"/>
</dbReference>
<reference evidence="2 3" key="1">
    <citation type="submission" date="2021-03" db="EMBL/GenBank/DDBJ databases">
        <title>Tianweitania aestuarii sp. nov., isolated from a tidal flat.</title>
        <authorList>
            <person name="Park S."/>
            <person name="Yoon J.-H."/>
        </authorList>
    </citation>
    <scope>NUCLEOTIDE SEQUENCE [LARGE SCALE GENOMIC DNA]</scope>
    <source>
        <strain evidence="2 3">BSSL-BM11</strain>
    </source>
</reference>
<dbReference type="InterPro" id="IPR038268">
    <property type="entry name" value="RHH_sf"/>
</dbReference>
<evidence type="ECO:0000313" key="3">
    <source>
        <dbReference type="Proteomes" id="UP001297272"/>
    </source>
</evidence>
<proteinExistence type="predicted"/>
<evidence type="ECO:0000259" key="1">
    <source>
        <dbReference type="Pfam" id="PF13467"/>
    </source>
</evidence>
<keyword evidence="3" id="KW-1185">Reference proteome</keyword>
<dbReference type="InterPro" id="IPR027373">
    <property type="entry name" value="RHH_dom"/>
</dbReference>
<sequence length="79" mass="8358">MSGVFKRSVTIGGHRTSISLETAFSDELERIAAERGASISALIAEIDAARDPATNLSSAIRLFVLADLKARTLAPDSVE</sequence>
<gene>
    <name evidence="2" type="ORF">JYU29_09320</name>
</gene>
<dbReference type="Gene3D" id="1.10.3990.20">
    <property type="entry name" value="protein bp1543"/>
    <property type="match status" value="1"/>
</dbReference>
<protein>
    <submittedName>
        <fullName evidence="2">Ribbon-helix-helix domain-containing protein</fullName>
    </submittedName>
</protein>
<comment type="caution">
    <text evidence="2">The sequence shown here is derived from an EMBL/GenBank/DDBJ whole genome shotgun (WGS) entry which is preliminary data.</text>
</comment>